<dbReference type="InterPro" id="IPR003785">
    <property type="entry name" value="Creatininase/forma_Hydrolase"/>
</dbReference>
<dbReference type="RefSeq" id="WP_259536858.1">
    <property type="nucleotide sequence ID" value="NZ_JANLCJ010000001.1"/>
</dbReference>
<dbReference type="Proteomes" id="UP001165586">
    <property type="component" value="Unassembled WGS sequence"/>
</dbReference>
<evidence type="ECO:0000256" key="5">
    <source>
        <dbReference type="ARBA" id="ARBA00024029"/>
    </source>
</evidence>
<name>A0ABT2GWG0_9MICO</name>
<keyword evidence="2" id="KW-0479">Metal-binding</keyword>
<keyword evidence="3" id="KW-0378">Hydrolase</keyword>
<dbReference type="EMBL" id="JANLCJ010000001">
    <property type="protein sequence ID" value="MCS5732290.1"/>
    <property type="molecule type" value="Genomic_DNA"/>
</dbReference>
<reference evidence="6" key="1">
    <citation type="submission" date="2022-08" db="EMBL/GenBank/DDBJ databases">
        <authorList>
            <person name="Deng Y."/>
            <person name="Han X.-F."/>
            <person name="Zhang Y.-Q."/>
        </authorList>
    </citation>
    <scope>NUCLEOTIDE SEQUENCE</scope>
    <source>
        <strain evidence="6">CPCC 203386</strain>
    </source>
</reference>
<evidence type="ECO:0000256" key="1">
    <source>
        <dbReference type="ARBA" id="ARBA00001947"/>
    </source>
</evidence>
<proteinExistence type="inferred from homology"/>
<dbReference type="Pfam" id="PF02633">
    <property type="entry name" value="Creatininase"/>
    <property type="match status" value="1"/>
</dbReference>
<evidence type="ECO:0000256" key="4">
    <source>
        <dbReference type="ARBA" id="ARBA00022833"/>
    </source>
</evidence>
<dbReference type="InterPro" id="IPR024087">
    <property type="entry name" value="Creatininase-like_sf"/>
</dbReference>
<comment type="cofactor">
    <cofactor evidence="1">
        <name>Zn(2+)</name>
        <dbReference type="ChEBI" id="CHEBI:29105"/>
    </cofactor>
</comment>
<keyword evidence="4" id="KW-0862">Zinc</keyword>
<protein>
    <submittedName>
        <fullName evidence="6">Creatininase family protein</fullName>
    </submittedName>
</protein>
<evidence type="ECO:0000256" key="2">
    <source>
        <dbReference type="ARBA" id="ARBA00022723"/>
    </source>
</evidence>
<dbReference type="PANTHER" id="PTHR35005:SF1">
    <property type="entry name" value="2-AMINO-5-FORMYLAMINO-6-RIBOSYLAMINOPYRIMIDIN-4(3H)-ONE 5'-MONOPHOSPHATE DEFORMYLASE"/>
    <property type="match status" value="1"/>
</dbReference>
<comment type="similarity">
    <text evidence="5">Belongs to the creatininase superfamily.</text>
</comment>
<gene>
    <name evidence="6" type="ORF">N1032_00840</name>
</gene>
<sequence length="259" mass="26916">MIEAYSTPWVDVAAHFERAGRAAPGDTAAAASGLALLPFGALEQHGPQLPLGTDTATAVEVARRLAERLDAVLLPPVHYGDTWNNAGYPGTVSLSPETVTAIAVDIGRSLVGSGARGLVIVNGDWGNRQPLYSAVRRLNAEGVLATIALDYPGMDSAIERVRESAGAAPGLNHAEEVETSIMLAVAPQTVRVDRYVSSYPVFPSDFGTRPMQLHPFSESGVFGDPSSATAAKGEAILAATVEGSLAVLADFVEGLPGRS</sequence>
<evidence type="ECO:0000313" key="7">
    <source>
        <dbReference type="Proteomes" id="UP001165586"/>
    </source>
</evidence>
<comment type="caution">
    <text evidence="6">The sequence shown here is derived from an EMBL/GenBank/DDBJ whole genome shotgun (WGS) entry which is preliminary data.</text>
</comment>
<evidence type="ECO:0000256" key="3">
    <source>
        <dbReference type="ARBA" id="ARBA00022801"/>
    </source>
</evidence>
<organism evidence="6 7">
    <name type="scientific">Herbiconiux daphne</name>
    <dbReference type="NCBI Taxonomy" id="2970914"/>
    <lineage>
        <taxon>Bacteria</taxon>
        <taxon>Bacillati</taxon>
        <taxon>Actinomycetota</taxon>
        <taxon>Actinomycetes</taxon>
        <taxon>Micrococcales</taxon>
        <taxon>Microbacteriaceae</taxon>
        <taxon>Herbiconiux</taxon>
    </lineage>
</organism>
<dbReference type="SUPFAM" id="SSF102215">
    <property type="entry name" value="Creatininase"/>
    <property type="match status" value="1"/>
</dbReference>
<dbReference type="PANTHER" id="PTHR35005">
    <property type="entry name" value="3-DEHYDRO-SCYLLO-INOSOSE HYDROLASE"/>
    <property type="match status" value="1"/>
</dbReference>
<dbReference type="Gene3D" id="3.40.50.10310">
    <property type="entry name" value="Creatininase"/>
    <property type="match status" value="1"/>
</dbReference>
<evidence type="ECO:0000313" key="6">
    <source>
        <dbReference type="EMBL" id="MCS5732290.1"/>
    </source>
</evidence>
<accession>A0ABT2GWG0</accession>
<keyword evidence="7" id="KW-1185">Reference proteome</keyword>